<name>A0ACC3T3J6_LIPKO</name>
<accession>A0ACC3T3J6</accession>
<gene>
    <name evidence="1" type="ORF">V1525DRAFT_401750</name>
</gene>
<evidence type="ECO:0000313" key="2">
    <source>
        <dbReference type="Proteomes" id="UP001433508"/>
    </source>
</evidence>
<dbReference type="Proteomes" id="UP001433508">
    <property type="component" value="Unassembled WGS sequence"/>
</dbReference>
<keyword evidence="2" id="KW-1185">Reference proteome</keyword>
<reference evidence="2" key="1">
    <citation type="journal article" date="2024" name="Front. Bioeng. Biotechnol.">
        <title>Genome-scale model development and genomic sequencing of the oleaginous clade Lipomyces.</title>
        <authorList>
            <person name="Czajka J.J."/>
            <person name="Han Y."/>
            <person name="Kim J."/>
            <person name="Mondo S.J."/>
            <person name="Hofstad B.A."/>
            <person name="Robles A."/>
            <person name="Haridas S."/>
            <person name="Riley R."/>
            <person name="LaButti K."/>
            <person name="Pangilinan J."/>
            <person name="Andreopoulos W."/>
            <person name="Lipzen A."/>
            <person name="Yan J."/>
            <person name="Wang M."/>
            <person name="Ng V."/>
            <person name="Grigoriev I.V."/>
            <person name="Spatafora J.W."/>
            <person name="Magnuson J.K."/>
            <person name="Baker S.E."/>
            <person name="Pomraning K.R."/>
        </authorList>
    </citation>
    <scope>NUCLEOTIDE SEQUENCE [LARGE SCALE GENOMIC DNA]</scope>
    <source>
        <strain evidence="2">CBS 7786</strain>
    </source>
</reference>
<proteinExistence type="predicted"/>
<organism evidence="1 2">
    <name type="scientific">Lipomyces kononenkoae</name>
    <name type="common">Yeast</name>
    <dbReference type="NCBI Taxonomy" id="34357"/>
    <lineage>
        <taxon>Eukaryota</taxon>
        <taxon>Fungi</taxon>
        <taxon>Dikarya</taxon>
        <taxon>Ascomycota</taxon>
        <taxon>Saccharomycotina</taxon>
        <taxon>Lipomycetes</taxon>
        <taxon>Lipomycetales</taxon>
        <taxon>Lipomycetaceae</taxon>
        <taxon>Lipomyces</taxon>
    </lineage>
</organism>
<dbReference type="EMBL" id="MU971359">
    <property type="protein sequence ID" value="KAK9238176.1"/>
    <property type="molecule type" value="Genomic_DNA"/>
</dbReference>
<sequence>MSRPGTPRMPSATSSSSTTAESPTNGGSSSVKSSQNLNKKGSQGASMSAGSSSSGSGPKKRTSKSKKVTKFLAGDKEAIDALNKQSGKVNGETENGELMESAAPAEPGESAEICFICAEPVKYSAVSPCNHRSCHICALRMRALYKTNACVHCRTIQSKIIFTIDNAKKYEDYTEADIACSDNKLGIDFDSREIMEDVRRLQRFNCPDPHCEQVCTGWADLRRHVTDVHKKYMCQLCTRNKKVFIYEHKLYTHKALLRHERVGDEEGFTGHPECQFCRTRFYSSDELRVHYREQHERCHICDQRLTGNSEPQYFLNYDALEQHFRDQHFLCPATSCLAKKFVVFENEIDLKAHQISEHPEVFGTGKSARTIDAHFHFVEPVTNSRSRPTTVTRGQQSEWQQSTSGSSSRRGNNIQVPRDQLALQRSLAAGTSSRTFGAQLSADFGQPVLAPSDSGWTPVPFEDNIGSSSSRSRSVTQNTEHSASDLDLFRRQRLDERAAQLLTRGSYKYESFKKINDGFRNSNISAKAAIQGYIDLFDTDINEMTIIVHEFVELFNDNKEKKSEILSAWGEWRARNADFPELPSSSNGKVSHWKAPSSSRLGSKPVNTGSVWGGQPSKNAAPASTSTNRPNLRDMPSLSSLAPKLSSSHITVPMSAAPRQTSQTTLATPMAPAMSASDAYSSVWLPSSTPTPAQQKLTFATRKPANASGSSSSSSFASATSNALRPKNLKDFPSLPTVKKSSSSTLVSTSKAASQVKGNVWTKPNAATSTTSEDNDETQLAGKKKGKKGTIVFHLG</sequence>
<protein>
    <submittedName>
        <fullName evidence="1">Uncharacterized protein</fullName>
    </submittedName>
</protein>
<comment type="caution">
    <text evidence="1">The sequence shown here is derived from an EMBL/GenBank/DDBJ whole genome shotgun (WGS) entry which is preliminary data.</text>
</comment>
<evidence type="ECO:0000313" key="1">
    <source>
        <dbReference type="EMBL" id="KAK9238176.1"/>
    </source>
</evidence>